<dbReference type="GO" id="GO:0015074">
    <property type="term" value="P:DNA integration"/>
    <property type="evidence" value="ECO:0007669"/>
    <property type="project" value="InterPro"/>
</dbReference>
<dbReference type="OrthoDB" id="9803188at2"/>
<feature type="domain" description="Tyr recombinase" evidence="5">
    <location>
        <begin position="165"/>
        <end position="365"/>
    </location>
</feature>
<dbReference type="CDD" id="cd01189">
    <property type="entry name" value="INT_ICEBs1_C_like"/>
    <property type="match status" value="1"/>
</dbReference>
<dbReference type="InterPro" id="IPR011010">
    <property type="entry name" value="DNA_brk_join_enz"/>
</dbReference>
<dbReference type="InterPro" id="IPR050090">
    <property type="entry name" value="Tyrosine_recombinase_XerCD"/>
</dbReference>
<evidence type="ECO:0000256" key="4">
    <source>
        <dbReference type="PROSITE-ProRule" id="PRU01248"/>
    </source>
</evidence>
<evidence type="ECO:0000259" key="6">
    <source>
        <dbReference type="PROSITE" id="PS51900"/>
    </source>
</evidence>
<dbReference type="AlphaFoldDB" id="A0A7X1ZAM7"/>
<evidence type="ECO:0000313" key="7">
    <source>
        <dbReference type="EMBL" id="MQW39570.1"/>
    </source>
</evidence>
<dbReference type="RefSeq" id="WP_153496236.1">
    <property type="nucleotide sequence ID" value="NZ_CBCRWP010000027.1"/>
</dbReference>
<dbReference type="Proteomes" id="UP000439550">
    <property type="component" value="Unassembled WGS sequence"/>
</dbReference>
<evidence type="ECO:0000313" key="8">
    <source>
        <dbReference type="Proteomes" id="UP000439550"/>
    </source>
</evidence>
<name>A0A7X1ZAM7_9LACT</name>
<dbReference type="PROSITE" id="PS51900">
    <property type="entry name" value="CB"/>
    <property type="match status" value="1"/>
</dbReference>
<dbReference type="InterPro" id="IPR044068">
    <property type="entry name" value="CB"/>
</dbReference>
<evidence type="ECO:0000259" key="5">
    <source>
        <dbReference type="PROSITE" id="PS51898"/>
    </source>
</evidence>
<comment type="similarity">
    <text evidence="1">Belongs to the 'phage' integrase family.</text>
</comment>
<evidence type="ECO:0000256" key="2">
    <source>
        <dbReference type="ARBA" id="ARBA00023125"/>
    </source>
</evidence>
<gene>
    <name evidence="7" type="ORF">GHI93_06430</name>
</gene>
<dbReference type="Gene3D" id="1.10.443.10">
    <property type="entry name" value="Intergrase catalytic core"/>
    <property type="match status" value="1"/>
</dbReference>
<comment type="caution">
    <text evidence="7">The sequence shown here is derived from an EMBL/GenBank/DDBJ whole genome shotgun (WGS) entry which is preliminary data.</text>
</comment>
<dbReference type="GO" id="GO:0003677">
    <property type="term" value="F:DNA binding"/>
    <property type="evidence" value="ECO:0007669"/>
    <property type="project" value="UniProtKB-UniRule"/>
</dbReference>
<dbReference type="PANTHER" id="PTHR30349">
    <property type="entry name" value="PHAGE INTEGRASE-RELATED"/>
    <property type="match status" value="1"/>
</dbReference>
<accession>A0A7X1ZAM7</accession>
<dbReference type="InterPro" id="IPR002104">
    <property type="entry name" value="Integrase_catalytic"/>
</dbReference>
<keyword evidence="2 4" id="KW-0238">DNA-binding</keyword>
<reference evidence="7 8" key="1">
    <citation type="submission" date="2019-10" db="EMBL/GenBank/DDBJ databases">
        <authorList>
            <person name="Dong K."/>
        </authorList>
    </citation>
    <scope>NUCLEOTIDE SEQUENCE [LARGE SCALE GENOMIC DNA]</scope>
    <source>
        <strain evidence="7 8">DSM 28960</strain>
    </source>
</reference>
<evidence type="ECO:0000256" key="3">
    <source>
        <dbReference type="ARBA" id="ARBA00023172"/>
    </source>
</evidence>
<dbReference type="PANTHER" id="PTHR30349:SF64">
    <property type="entry name" value="PROPHAGE INTEGRASE INTD-RELATED"/>
    <property type="match status" value="1"/>
</dbReference>
<dbReference type="PROSITE" id="PS51898">
    <property type="entry name" value="TYR_RECOMBINASE"/>
    <property type="match status" value="1"/>
</dbReference>
<sequence>MARFVKRGNVWQYEISYKDTDGKYKKLRKSGFSKKSEAIAAAGEIESDLFKGFNATSKDILLSDYFEKWINTYKKDKVSDKTFNIYLYSLKIINEYLEGATVKTLTRSVYQEKLNAYSSKHSTSSTRKINIHIHAALSNLLDEGVIKMDFTKGAVTIGKVKPKDEEDKYLNFEEFSRLIQFVREKLNPLYATPFMVYIASLTGMRYSELVGLTWDNVNFDNNYINVKRTWDFKNNSFAPTKNKESIRRIYLDGNTLYEIKKYKLSQEKLFKKYKVNPPHDFVFYNVRDGLVSNSSVNKQIRKLCKKLEINEKLTCHGLRHSHASMLIFEGINILYISKRLGHKSYNVTMSTYAHAIKELQEQENINMKKVLEKLSRSK</sequence>
<dbReference type="Pfam" id="PF14657">
    <property type="entry name" value="Arm-DNA-bind_4"/>
    <property type="match status" value="1"/>
</dbReference>
<keyword evidence="3" id="KW-0233">DNA recombination</keyword>
<protein>
    <submittedName>
        <fullName evidence="7">Tyrosine-type recombinase/integrase</fullName>
    </submittedName>
</protein>
<dbReference type="InterPro" id="IPR010998">
    <property type="entry name" value="Integrase_recombinase_N"/>
</dbReference>
<organism evidence="7 8">
    <name type="scientific">Lactococcus hircilactis</name>
    <dbReference type="NCBI Taxonomy" id="1494462"/>
    <lineage>
        <taxon>Bacteria</taxon>
        <taxon>Bacillati</taxon>
        <taxon>Bacillota</taxon>
        <taxon>Bacilli</taxon>
        <taxon>Lactobacillales</taxon>
        <taxon>Streptococcaceae</taxon>
        <taxon>Lactococcus</taxon>
    </lineage>
</organism>
<feature type="domain" description="Core-binding (CB)" evidence="6">
    <location>
        <begin position="60"/>
        <end position="141"/>
    </location>
</feature>
<dbReference type="SUPFAM" id="SSF56349">
    <property type="entry name" value="DNA breaking-rejoining enzymes"/>
    <property type="match status" value="1"/>
</dbReference>
<keyword evidence="8" id="KW-1185">Reference proteome</keyword>
<dbReference type="Gene3D" id="1.10.150.130">
    <property type="match status" value="1"/>
</dbReference>
<dbReference type="GO" id="GO:0006310">
    <property type="term" value="P:DNA recombination"/>
    <property type="evidence" value="ECO:0007669"/>
    <property type="project" value="UniProtKB-KW"/>
</dbReference>
<dbReference type="EMBL" id="WITJ01000007">
    <property type="protein sequence ID" value="MQW39570.1"/>
    <property type="molecule type" value="Genomic_DNA"/>
</dbReference>
<dbReference type="InterPro" id="IPR013762">
    <property type="entry name" value="Integrase-like_cat_sf"/>
</dbReference>
<proteinExistence type="inferred from homology"/>
<dbReference type="Pfam" id="PF00589">
    <property type="entry name" value="Phage_integrase"/>
    <property type="match status" value="1"/>
</dbReference>
<evidence type="ECO:0000256" key="1">
    <source>
        <dbReference type="ARBA" id="ARBA00008857"/>
    </source>
</evidence>
<dbReference type="InterPro" id="IPR028259">
    <property type="entry name" value="AP2-like_int_N"/>
</dbReference>